<protein>
    <submittedName>
        <fullName evidence="16">Integrin alpha-8-like</fullName>
    </submittedName>
</protein>
<dbReference type="Gene3D" id="2.60.40.1530">
    <property type="entry name" value="ntegrin, alpha v. Chain A, domain 4"/>
    <property type="match status" value="1"/>
</dbReference>
<dbReference type="Pfam" id="PF20806">
    <property type="entry name" value="Integrin_A_Ig_3"/>
    <property type="match status" value="1"/>
</dbReference>
<dbReference type="Pfam" id="PF20805">
    <property type="entry name" value="Integrin_A_Ig_2"/>
    <property type="match status" value="1"/>
</dbReference>
<proteinExistence type="inferred from homology"/>
<dbReference type="Gene3D" id="2.130.10.130">
    <property type="entry name" value="Integrin alpha, N-terminal"/>
    <property type="match status" value="1"/>
</dbReference>
<dbReference type="Gene3D" id="1.20.5.930">
    <property type="entry name" value="Bicelle-embedded integrin alpha(iib) transmembrane segment"/>
    <property type="match status" value="1"/>
</dbReference>
<dbReference type="GeneID" id="102804078"/>
<dbReference type="Pfam" id="PF08441">
    <property type="entry name" value="Integrin_A_Ig_1"/>
    <property type="match status" value="1"/>
</dbReference>
<accession>A0ABM0MYK9</accession>
<dbReference type="Proteomes" id="UP000694865">
    <property type="component" value="Unplaced"/>
</dbReference>
<keyword evidence="6 11" id="KW-0401">Integrin</keyword>
<comment type="similarity">
    <text evidence="2 11">Belongs to the integrin alpha chain family.</text>
</comment>
<organism evidence="15 16">
    <name type="scientific">Saccoglossus kowalevskii</name>
    <name type="common">Acorn worm</name>
    <dbReference type="NCBI Taxonomy" id="10224"/>
    <lineage>
        <taxon>Eukaryota</taxon>
        <taxon>Metazoa</taxon>
        <taxon>Hemichordata</taxon>
        <taxon>Enteropneusta</taxon>
        <taxon>Harrimaniidae</taxon>
        <taxon>Saccoglossus</taxon>
    </lineage>
</organism>
<keyword evidence="15" id="KW-1185">Reference proteome</keyword>
<feature type="domain" description="Integrin alpha first immunoglubulin-like" evidence="12">
    <location>
        <begin position="194"/>
        <end position="338"/>
    </location>
</feature>
<comment type="subcellular location">
    <subcellularLocation>
        <location evidence="1 11">Membrane</location>
        <topology evidence="1 11">Single-pass type I membrane protein</topology>
    </subcellularLocation>
</comment>
<reference evidence="16" key="1">
    <citation type="submission" date="2025-08" db="UniProtKB">
        <authorList>
            <consortium name="RefSeq"/>
        </authorList>
    </citation>
    <scope>IDENTIFICATION</scope>
    <source>
        <tissue evidence="16">Testes</tissue>
    </source>
</reference>
<evidence type="ECO:0000259" key="13">
    <source>
        <dbReference type="Pfam" id="PF20805"/>
    </source>
</evidence>
<dbReference type="SMART" id="SM00191">
    <property type="entry name" value="Int_alpha"/>
    <property type="match status" value="2"/>
</dbReference>
<keyword evidence="4 11" id="KW-0130">Cell adhesion</keyword>
<evidence type="ECO:0000313" key="15">
    <source>
        <dbReference type="Proteomes" id="UP000694865"/>
    </source>
</evidence>
<evidence type="ECO:0000256" key="7">
    <source>
        <dbReference type="ARBA" id="ARBA00023136"/>
    </source>
</evidence>
<dbReference type="InterPro" id="IPR028994">
    <property type="entry name" value="Integrin_alpha_N"/>
</dbReference>
<dbReference type="InterPro" id="IPR048285">
    <property type="entry name" value="Integrin_alpha_Ig-like_2"/>
</dbReference>
<evidence type="ECO:0000256" key="10">
    <source>
        <dbReference type="PROSITE-ProRule" id="PRU00803"/>
    </source>
</evidence>
<dbReference type="InterPro" id="IPR032695">
    <property type="entry name" value="Integrin_dom_sf"/>
</dbReference>
<evidence type="ECO:0000256" key="9">
    <source>
        <dbReference type="ARBA" id="ARBA00023180"/>
    </source>
</evidence>
<dbReference type="SUPFAM" id="SSF69318">
    <property type="entry name" value="Integrin alpha N-terminal domain"/>
    <property type="match status" value="1"/>
</dbReference>
<dbReference type="InterPro" id="IPR018184">
    <property type="entry name" value="Integrin_alpha_C_CS"/>
</dbReference>
<dbReference type="Gene3D" id="2.60.40.1510">
    <property type="entry name" value="ntegrin, alpha v. Chain A, domain 3"/>
    <property type="match status" value="1"/>
</dbReference>
<dbReference type="PRINTS" id="PR01185">
    <property type="entry name" value="INTEGRINA"/>
</dbReference>
<dbReference type="InterPro" id="IPR000413">
    <property type="entry name" value="Integrin_alpha"/>
</dbReference>
<keyword evidence="7 11" id="KW-0472">Membrane</keyword>
<sequence>MTEPYFGPAMTEPYFGPAMTEPYFGPAMTEPYFDPAMTEPYFGPAMTEPYFGRAMTEPYFGRAMTEPYFGCAMTEPYFGPAMTEPYFGPAMTEPYFGPAMTEPYFGPAMTEPYFDIAVGAPYGGIDGKGAVYIYHGSINGIITEPAQVIMASTISSDLYTFGYSIAGGLDMDNNFYPDVLVGAYDSSQAVLLRSRPVVNINAEINIHPPDVIDLEKKTCVKYDGTPVACFTLTVCFKFSGVHVPSSIAVEFTTSLDTYLKSHQKRAYFQKTDTTVESGAFTVHESSDWCRAGFILLRDDITDKYSPIAIDVNYRLVENQNVPSEELSPVLNNYIEPKVEKLNSKILTLGGILQQTRKSLVAECYSWLCFTTMVDVYIQNDCGDNRICVPDLLLMSQIDSVYIGSTETTTLSVVVTNAGDDAFEAYVAIQLPEGFDYVRVEKGQTDYTIACIDTPGVSGLVKCDVGNPLKKNAVVEFALTLSTLKLDDTLKTTEIQLYANCTNPEDPSTLYDNEKTEYISVKVKSVISFTGKSTDVSLQGDMPCIIDGKLNPENLQTNADFTISNYTESSKVKRGSRYRRDEKTVYRVDCQFAQCVKITCSIDFVLHGGDTALVEIKSRLWKDTVAKVPAKFDETEIKSDGHVLITSMPYSIPPESYPGADDEISSIAIPMSAKAGTLPVPIWVIIVSIIGGLLILALIIVVLWKAGFFKRKRVGVKYMEVSQNTTNENITMSDPPPGKNF</sequence>
<evidence type="ECO:0000256" key="6">
    <source>
        <dbReference type="ARBA" id="ARBA00023037"/>
    </source>
</evidence>
<keyword evidence="5 11" id="KW-1133">Transmembrane helix</keyword>
<dbReference type="PANTHER" id="PTHR23220:SF133">
    <property type="entry name" value="INTEGRIN ALPHA-PS2"/>
    <property type="match status" value="1"/>
</dbReference>
<evidence type="ECO:0000256" key="11">
    <source>
        <dbReference type="RuleBase" id="RU003762"/>
    </source>
</evidence>
<feature type="transmembrane region" description="Helical" evidence="11">
    <location>
        <begin position="679"/>
        <end position="703"/>
    </location>
</feature>
<evidence type="ECO:0000313" key="16">
    <source>
        <dbReference type="RefSeq" id="XP_006825100.1"/>
    </source>
</evidence>
<dbReference type="PROSITE" id="PS51470">
    <property type="entry name" value="FG_GAP"/>
    <property type="match status" value="1"/>
</dbReference>
<dbReference type="InterPro" id="IPR013649">
    <property type="entry name" value="Integrin_alpha_Ig-like_1"/>
</dbReference>
<dbReference type="PROSITE" id="PS00242">
    <property type="entry name" value="INTEGRIN_ALPHA"/>
    <property type="match status" value="1"/>
</dbReference>
<evidence type="ECO:0000259" key="14">
    <source>
        <dbReference type="Pfam" id="PF20806"/>
    </source>
</evidence>
<dbReference type="PANTHER" id="PTHR23220">
    <property type="entry name" value="INTEGRIN ALPHA"/>
    <property type="match status" value="1"/>
</dbReference>
<dbReference type="Gene3D" id="2.60.40.1460">
    <property type="entry name" value="Integrin domains. Chain A, domain 2"/>
    <property type="match status" value="1"/>
</dbReference>
<name>A0ABM0MYK9_SACKO</name>
<feature type="domain" description="Integrin alpha second immunoglobulin-like" evidence="13">
    <location>
        <begin position="381"/>
        <end position="512"/>
    </location>
</feature>
<evidence type="ECO:0000259" key="12">
    <source>
        <dbReference type="Pfam" id="PF08441"/>
    </source>
</evidence>
<gene>
    <name evidence="16" type="primary">LOC102804078</name>
</gene>
<keyword evidence="3 11" id="KW-0812">Transmembrane</keyword>
<feature type="repeat" description="FG-GAP" evidence="10">
    <location>
        <begin position="147"/>
        <end position="209"/>
    </location>
</feature>
<evidence type="ECO:0000256" key="1">
    <source>
        <dbReference type="ARBA" id="ARBA00004479"/>
    </source>
</evidence>
<dbReference type="InterPro" id="IPR013519">
    <property type="entry name" value="Int_alpha_beta-p"/>
</dbReference>
<evidence type="ECO:0000256" key="2">
    <source>
        <dbReference type="ARBA" id="ARBA00008054"/>
    </source>
</evidence>
<evidence type="ECO:0000256" key="8">
    <source>
        <dbReference type="ARBA" id="ARBA00023170"/>
    </source>
</evidence>
<dbReference type="SUPFAM" id="SSF69179">
    <property type="entry name" value="Integrin domains"/>
    <property type="match status" value="3"/>
</dbReference>
<dbReference type="RefSeq" id="XP_006825100.1">
    <property type="nucleotide sequence ID" value="XM_006825037.1"/>
</dbReference>
<evidence type="ECO:0000256" key="5">
    <source>
        <dbReference type="ARBA" id="ARBA00022989"/>
    </source>
</evidence>
<keyword evidence="8 11" id="KW-0675">Receptor</keyword>
<feature type="domain" description="Integrin alpha third immunoglobulin-like" evidence="14">
    <location>
        <begin position="533"/>
        <end position="663"/>
    </location>
</feature>
<evidence type="ECO:0000256" key="3">
    <source>
        <dbReference type="ARBA" id="ARBA00022692"/>
    </source>
</evidence>
<keyword evidence="9" id="KW-0325">Glycoprotein</keyword>
<evidence type="ECO:0000256" key="4">
    <source>
        <dbReference type="ARBA" id="ARBA00022889"/>
    </source>
</evidence>
<dbReference type="InterPro" id="IPR048286">
    <property type="entry name" value="Integrin_alpha_Ig-like_3"/>
</dbReference>